<accession>A0A933MIP0</accession>
<keyword evidence="1 2" id="KW-0808">Transferase</keyword>
<organism evidence="4 5">
    <name type="scientific">candidate division TA06 bacterium</name>
    <dbReference type="NCBI Taxonomy" id="2250710"/>
    <lineage>
        <taxon>Bacteria</taxon>
        <taxon>Bacteria division TA06</taxon>
    </lineage>
</organism>
<keyword evidence="3" id="KW-0812">Transmembrane</keyword>
<keyword evidence="3" id="KW-1133">Transmembrane helix</keyword>
<feature type="transmembrane region" description="Helical" evidence="3">
    <location>
        <begin position="169"/>
        <end position="192"/>
    </location>
</feature>
<dbReference type="GO" id="GO:0008654">
    <property type="term" value="P:phospholipid biosynthetic process"/>
    <property type="evidence" value="ECO:0007669"/>
    <property type="project" value="InterPro"/>
</dbReference>
<sequence>MFPNWLNKGFVNLFTPFINFFVKAKVKANWLTTAGFIFGLGAGALFAADHFFWGGLAGLLSAICDAIDGSLARLSGTATKFGMFYDSVLDRYSELAMFIGLSYFYSTKAMWLQALLTDLALVGSLMVSYTRARAEGLGEDCKVGIMERPERIAVILTGTFFTGVFDKHWIFTGALWILAVFTNITALQRIIYVRNKTKGQTLPS</sequence>
<feature type="transmembrane region" description="Helical" evidence="3">
    <location>
        <begin position="52"/>
        <end position="74"/>
    </location>
</feature>
<evidence type="ECO:0000256" key="3">
    <source>
        <dbReference type="SAM" id="Phobius"/>
    </source>
</evidence>
<evidence type="ECO:0000256" key="1">
    <source>
        <dbReference type="ARBA" id="ARBA00022679"/>
    </source>
</evidence>
<dbReference type="PROSITE" id="PS00379">
    <property type="entry name" value="CDP_ALCOHOL_P_TRANSF"/>
    <property type="match status" value="1"/>
</dbReference>
<evidence type="ECO:0000256" key="2">
    <source>
        <dbReference type="RuleBase" id="RU003750"/>
    </source>
</evidence>
<gene>
    <name evidence="4" type="ORF">HY768_08835</name>
</gene>
<dbReference type="Proteomes" id="UP000736328">
    <property type="component" value="Unassembled WGS sequence"/>
</dbReference>
<feature type="transmembrane region" description="Helical" evidence="3">
    <location>
        <begin position="95"/>
        <end position="116"/>
    </location>
</feature>
<proteinExistence type="inferred from homology"/>
<dbReference type="InterPro" id="IPR048254">
    <property type="entry name" value="CDP_ALCOHOL_P_TRANSF_CS"/>
</dbReference>
<dbReference type="InterPro" id="IPR043130">
    <property type="entry name" value="CDP-OH_PTrfase_TM_dom"/>
</dbReference>
<dbReference type="AlphaFoldDB" id="A0A933MIP0"/>
<comment type="caution">
    <text evidence="4">The sequence shown here is derived from an EMBL/GenBank/DDBJ whole genome shotgun (WGS) entry which is preliminary data.</text>
</comment>
<name>A0A933MIP0_UNCT6</name>
<protein>
    <submittedName>
        <fullName evidence="4">CDP-alcohol phosphatidyltransferase family protein</fullName>
    </submittedName>
</protein>
<dbReference type="GO" id="GO:0016020">
    <property type="term" value="C:membrane"/>
    <property type="evidence" value="ECO:0007669"/>
    <property type="project" value="InterPro"/>
</dbReference>
<dbReference type="Gene3D" id="1.20.120.1760">
    <property type="match status" value="1"/>
</dbReference>
<dbReference type="GO" id="GO:0016780">
    <property type="term" value="F:phosphotransferase activity, for other substituted phosphate groups"/>
    <property type="evidence" value="ECO:0007669"/>
    <property type="project" value="InterPro"/>
</dbReference>
<dbReference type="InterPro" id="IPR000462">
    <property type="entry name" value="CDP-OH_P_trans"/>
</dbReference>
<reference evidence="4" key="1">
    <citation type="submission" date="2020-07" db="EMBL/GenBank/DDBJ databases">
        <title>Huge and variable diversity of episymbiotic CPR bacteria and DPANN archaea in groundwater ecosystems.</title>
        <authorList>
            <person name="He C.Y."/>
            <person name="Keren R."/>
            <person name="Whittaker M."/>
            <person name="Farag I.F."/>
            <person name="Doudna J."/>
            <person name="Cate J.H.D."/>
            <person name="Banfield J.F."/>
        </authorList>
    </citation>
    <scope>NUCLEOTIDE SEQUENCE</scope>
    <source>
        <strain evidence="4">NC_groundwater_1520_Pr4_B-0.1um_53_5</strain>
    </source>
</reference>
<feature type="transmembrane region" description="Helical" evidence="3">
    <location>
        <begin position="28"/>
        <end position="46"/>
    </location>
</feature>
<comment type="similarity">
    <text evidence="2">Belongs to the CDP-alcohol phosphatidyltransferase class-I family.</text>
</comment>
<dbReference type="Pfam" id="PF01066">
    <property type="entry name" value="CDP-OH_P_transf"/>
    <property type="match status" value="1"/>
</dbReference>
<keyword evidence="3" id="KW-0472">Membrane</keyword>
<evidence type="ECO:0000313" key="5">
    <source>
        <dbReference type="Proteomes" id="UP000736328"/>
    </source>
</evidence>
<dbReference type="EMBL" id="JACQXR010000115">
    <property type="protein sequence ID" value="MBI4727307.1"/>
    <property type="molecule type" value="Genomic_DNA"/>
</dbReference>
<evidence type="ECO:0000313" key="4">
    <source>
        <dbReference type="EMBL" id="MBI4727307.1"/>
    </source>
</evidence>